<comment type="caution">
    <text evidence="1">The sequence shown here is derived from an EMBL/GenBank/DDBJ whole genome shotgun (WGS) entry which is preliminary data.</text>
</comment>
<proteinExistence type="predicted"/>
<organism evidence="1 2">
    <name type="scientific">Anabarilius grahami</name>
    <name type="common">Kanglang fish</name>
    <name type="synonym">Barilius grahami</name>
    <dbReference type="NCBI Taxonomy" id="495550"/>
    <lineage>
        <taxon>Eukaryota</taxon>
        <taxon>Metazoa</taxon>
        <taxon>Chordata</taxon>
        <taxon>Craniata</taxon>
        <taxon>Vertebrata</taxon>
        <taxon>Euteleostomi</taxon>
        <taxon>Actinopterygii</taxon>
        <taxon>Neopterygii</taxon>
        <taxon>Teleostei</taxon>
        <taxon>Ostariophysi</taxon>
        <taxon>Cypriniformes</taxon>
        <taxon>Xenocyprididae</taxon>
        <taxon>Xenocypridinae</taxon>
        <taxon>Xenocypridinae incertae sedis</taxon>
        <taxon>Anabarilius</taxon>
    </lineage>
</organism>
<keyword evidence="2" id="KW-1185">Reference proteome</keyword>
<protein>
    <submittedName>
        <fullName evidence="1">Uncharacterized protein</fullName>
    </submittedName>
</protein>
<evidence type="ECO:0000313" key="1">
    <source>
        <dbReference type="EMBL" id="ROL46456.1"/>
    </source>
</evidence>
<reference evidence="1 2" key="1">
    <citation type="submission" date="2018-10" db="EMBL/GenBank/DDBJ databases">
        <title>Genome assembly for a Yunnan-Guizhou Plateau 3E fish, Anabarilius grahami (Regan), and its evolutionary and genetic applications.</title>
        <authorList>
            <person name="Jiang W."/>
        </authorList>
    </citation>
    <scope>NUCLEOTIDE SEQUENCE [LARGE SCALE GENOMIC DNA]</scope>
    <source>
        <strain evidence="1">AG-KIZ</strain>
        <tissue evidence="1">Muscle</tissue>
    </source>
</reference>
<accession>A0A3N0YJP7</accession>
<dbReference type="Proteomes" id="UP000281406">
    <property type="component" value="Unassembled WGS sequence"/>
</dbReference>
<name>A0A3N0YJP7_ANAGA</name>
<evidence type="ECO:0000313" key="2">
    <source>
        <dbReference type="Proteomes" id="UP000281406"/>
    </source>
</evidence>
<sequence>MSEINLLSDEESFVLKESLLQSSGLTRSNYAADSSRGGVSPNKLVPACQDAEADSCHCGRNICDLLPCFPSPVHSIIPAIKKWTTRRSSTKLESWAIPPLPVKERAFLQQQVCQQARAAPQRRFSPCQLTLCSPSAQPRKSTVKILLESLLQSSGLTRSNYAADSSRGGVSPNKLVPACQDAEADSCHCGRNIRDLLPCFPSPVHSIIPAIKKWTTRRSSTKLESRAIPPLPVKERAFLQQQVCQQARAAPQRRFSPCQLTLCSPSAQPRKSTVKILLVFCP</sequence>
<dbReference type="EMBL" id="RJVU01037554">
    <property type="protein sequence ID" value="ROL46456.1"/>
    <property type="molecule type" value="Genomic_DNA"/>
</dbReference>
<gene>
    <name evidence="1" type="ORF">DPX16_21640</name>
</gene>
<dbReference type="AlphaFoldDB" id="A0A3N0YJP7"/>